<evidence type="ECO:0000313" key="12">
    <source>
        <dbReference type="Proteomes" id="UP000324707"/>
    </source>
</evidence>
<feature type="transmembrane region" description="Helical" evidence="9">
    <location>
        <begin position="7"/>
        <end position="31"/>
    </location>
</feature>
<evidence type="ECO:0000256" key="3">
    <source>
        <dbReference type="ARBA" id="ARBA00022475"/>
    </source>
</evidence>
<keyword evidence="4" id="KW-0997">Cell inner membrane</keyword>
<dbReference type="PANTHER" id="PTHR35011:SF2">
    <property type="entry name" value="2,3-DIKETO-L-GULONATE TRAP TRANSPORTER SMALL PERMEASE PROTEIN YIAM"/>
    <property type="match status" value="1"/>
</dbReference>
<dbReference type="Pfam" id="PF04290">
    <property type="entry name" value="DctQ"/>
    <property type="match status" value="1"/>
</dbReference>
<dbReference type="PANTHER" id="PTHR35011">
    <property type="entry name" value="2,3-DIKETO-L-GULONATE TRAP TRANSPORTER SMALL PERMEASE PROTEIN YIAM"/>
    <property type="match status" value="1"/>
</dbReference>
<reference evidence="11 12" key="1">
    <citation type="journal article" date="1992" name="Lakartidningen">
        <title>[Penicillin V and not amoxicillin is the first choice preparation in acute otitis].</title>
        <authorList>
            <person name="Kamme C."/>
            <person name="Lundgren K."/>
            <person name="Prellner K."/>
        </authorList>
    </citation>
    <scope>NUCLEOTIDE SEQUENCE [LARGE SCALE GENOMIC DNA]</scope>
    <source>
        <strain evidence="11 12">PC5538III-lc</strain>
    </source>
</reference>
<keyword evidence="5 9" id="KW-0812">Transmembrane</keyword>
<comment type="similarity">
    <text evidence="8">Belongs to the TRAP transporter small permease family.</text>
</comment>
<keyword evidence="7 9" id="KW-0472">Membrane</keyword>
<accession>A0A5C8E9B1</accession>
<keyword evidence="3" id="KW-1003">Cell membrane</keyword>
<comment type="subcellular location">
    <subcellularLocation>
        <location evidence="1">Cell inner membrane</location>
        <topology evidence="1">Multi-pass membrane protein</topology>
    </subcellularLocation>
</comment>
<keyword evidence="6 9" id="KW-1133">Transmembrane helix</keyword>
<evidence type="ECO:0000256" key="1">
    <source>
        <dbReference type="ARBA" id="ARBA00004429"/>
    </source>
</evidence>
<dbReference type="EMBL" id="SAXX01000011">
    <property type="protein sequence ID" value="TXJ33624.1"/>
    <property type="molecule type" value="Genomic_DNA"/>
</dbReference>
<evidence type="ECO:0000259" key="10">
    <source>
        <dbReference type="Pfam" id="PF04290"/>
    </source>
</evidence>
<dbReference type="GO" id="GO:0022857">
    <property type="term" value="F:transmembrane transporter activity"/>
    <property type="evidence" value="ECO:0007669"/>
    <property type="project" value="TreeGrafter"/>
</dbReference>
<feature type="transmembrane region" description="Helical" evidence="9">
    <location>
        <begin position="123"/>
        <end position="141"/>
    </location>
</feature>
<dbReference type="Proteomes" id="UP000324707">
    <property type="component" value="Unassembled WGS sequence"/>
</dbReference>
<comment type="caution">
    <text evidence="11">The sequence shown here is derived from an EMBL/GenBank/DDBJ whole genome shotgun (WGS) entry which is preliminary data.</text>
</comment>
<evidence type="ECO:0000256" key="7">
    <source>
        <dbReference type="ARBA" id="ARBA00023136"/>
    </source>
</evidence>
<evidence type="ECO:0000256" key="2">
    <source>
        <dbReference type="ARBA" id="ARBA00022448"/>
    </source>
</evidence>
<proteinExistence type="inferred from homology"/>
<feature type="transmembrane region" description="Helical" evidence="9">
    <location>
        <begin position="82"/>
        <end position="103"/>
    </location>
</feature>
<dbReference type="GO" id="GO:0015740">
    <property type="term" value="P:C4-dicarboxylate transport"/>
    <property type="evidence" value="ECO:0007669"/>
    <property type="project" value="TreeGrafter"/>
</dbReference>
<sequence>MKILEKIIDTVCVILMFTLFIVILMQILFRYFFNMPLKWTEELARYVFVWVSMIGWTYGTRYDTHIQVNIFSNLFPKKIKSFVFLFIQLLSIIFSLVLGYYSIGLVKQGYVFKAITLPINFSLIYSIIPIVCAILIIYAILKIYNFIKYGNTGGN</sequence>
<dbReference type="AlphaFoldDB" id="A0A5C8E9B1"/>
<keyword evidence="2" id="KW-0813">Transport</keyword>
<evidence type="ECO:0000256" key="8">
    <source>
        <dbReference type="ARBA" id="ARBA00038436"/>
    </source>
</evidence>
<evidence type="ECO:0000256" key="9">
    <source>
        <dbReference type="SAM" id="Phobius"/>
    </source>
</evidence>
<dbReference type="InterPro" id="IPR055348">
    <property type="entry name" value="DctQ"/>
</dbReference>
<evidence type="ECO:0000313" key="11">
    <source>
        <dbReference type="EMBL" id="TXJ33624.1"/>
    </source>
</evidence>
<feature type="domain" description="Tripartite ATP-independent periplasmic transporters DctQ component" evidence="10">
    <location>
        <begin position="19"/>
        <end position="146"/>
    </location>
</feature>
<dbReference type="RefSeq" id="WP_147736339.1">
    <property type="nucleotide sequence ID" value="NZ_SAXX01000011.1"/>
</dbReference>
<evidence type="ECO:0000256" key="4">
    <source>
        <dbReference type="ARBA" id="ARBA00022519"/>
    </source>
</evidence>
<gene>
    <name evidence="11" type="ORF">EPJ69_04395</name>
</gene>
<feature type="transmembrane region" description="Helical" evidence="9">
    <location>
        <begin position="43"/>
        <end position="61"/>
    </location>
</feature>
<evidence type="ECO:0000256" key="5">
    <source>
        <dbReference type="ARBA" id="ARBA00022692"/>
    </source>
</evidence>
<dbReference type="GO" id="GO:0005886">
    <property type="term" value="C:plasma membrane"/>
    <property type="evidence" value="ECO:0007669"/>
    <property type="project" value="UniProtKB-SubCell"/>
</dbReference>
<name>A0A5C8E9B1_9SPIR</name>
<evidence type="ECO:0000256" key="6">
    <source>
        <dbReference type="ARBA" id="ARBA00022989"/>
    </source>
</evidence>
<protein>
    <submittedName>
        <fullName evidence="11">TRAP transporter small permease</fullName>
    </submittedName>
</protein>
<dbReference type="InterPro" id="IPR007387">
    <property type="entry name" value="TRAP_DctQ"/>
</dbReference>
<organism evidence="11 12">
    <name type="scientific">Brachyspira aalborgi</name>
    <dbReference type="NCBI Taxonomy" id="29522"/>
    <lineage>
        <taxon>Bacteria</taxon>
        <taxon>Pseudomonadati</taxon>
        <taxon>Spirochaetota</taxon>
        <taxon>Spirochaetia</taxon>
        <taxon>Brachyspirales</taxon>
        <taxon>Brachyspiraceae</taxon>
        <taxon>Brachyspira</taxon>
    </lineage>
</organism>